<evidence type="ECO:0000256" key="1">
    <source>
        <dbReference type="ARBA" id="ARBA00007626"/>
    </source>
</evidence>
<dbReference type="AlphaFoldDB" id="A0A1S3YMK5"/>
<dbReference type="NCBIfam" id="TIGR00756">
    <property type="entry name" value="PPR"/>
    <property type="match status" value="5"/>
</dbReference>
<dbReference type="Pfam" id="PF13812">
    <property type="entry name" value="PPR_3"/>
    <property type="match status" value="2"/>
</dbReference>
<evidence type="ECO:0000256" key="2">
    <source>
        <dbReference type="ARBA" id="ARBA00022737"/>
    </source>
</evidence>
<dbReference type="GO" id="GO:0003729">
    <property type="term" value="F:mRNA binding"/>
    <property type="evidence" value="ECO:0000318"/>
    <property type="project" value="GO_Central"/>
</dbReference>
<dbReference type="OrthoDB" id="185373at2759"/>
<evidence type="ECO:0000313" key="4">
    <source>
        <dbReference type="RefSeq" id="XP_016453516.1"/>
    </source>
</evidence>
<dbReference type="PROSITE" id="PS51375">
    <property type="entry name" value="PPR"/>
    <property type="match status" value="9"/>
</dbReference>
<sequence>MQVLDGFPSIWELGGCCSLRDLVIEPFSGRSLSVDMELFLRKLVTSQTSLTSAVQWNPIPVHCVSVFFSSAVRVFYLLGQLSILFCVSICVLKQSSYPRAISTIPSKFQLKLPSVLFSFKEVNNLCSIALNVPCELESVCDRESEDSDVQNGNSTNDAYKLELSRKDCLTNSNIGNLDTNQPSSFLEETKNSGEDVIMYLEETNEEVLSKRILKLSRQNKPKSALAIYKSMTFSSLKPDLHACNSLLSSLLRNGMLDIALKNFNSMKASGLTTGHTYSLILKAVADARGCNAAMNMFSELISSKNLKEKIDIVVYNTMISIFAKANSWYQAQKIWNILKDNGQVGTIVTYRLLVCTFVRCGQNELAIDAYSELIRNGLSPEGDTMHAIIGAYSREGKYDSALNVLQYMLDNELKPNERACNAVINSLGKAGKVKLSFEVYELMKSLGHAPDAYTWNSLLNALNRANRYSEALQLFERIRNLQSVILNVHIYNTILTSCHRLGLWDKAIQILWQMEASEIPVSTASYNQVIGACEVARRPKVALQVYYRMVRKKHSPDIFTLLSLMRVCIWGSLWNEAVEILKLSAPNGSLYNAAIQGMFLTGKIDLAKKLYTEMRERGLQPDGKTRAMMLQNLPRRSMRNRRRNVQNYKF</sequence>
<feature type="repeat" description="PPR" evidence="3">
    <location>
        <begin position="487"/>
        <end position="521"/>
    </location>
</feature>
<dbReference type="SUPFAM" id="SSF81901">
    <property type="entry name" value="HCP-like"/>
    <property type="match status" value="1"/>
</dbReference>
<evidence type="ECO:0000256" key="3">
    <source>
        <dbReference type="PROSITE-ProRule" id="PRU00708"/>
    </source>
</evidence>
<organism evidence="4">
    <name type="scientific">Nicotiana tabacum</name>
    <name type="common">Common tobacco</name>
    <dbReference type="NCBI Taxonomy" id="4097"/>
    <lineage>
        <taxon>Eukaryota</taxon>
        <taxon>Viridiplantae</taxon>
        <taxon>Streptophyta</taxon>
        <taxon>Embryophyta</taxon>
        <taxon>Tracheophyta</taxon>
        <taxon>Spermatophyta</taxon>
        <taxon>Magnoliopsida</taxon>
        <taxon>eudicotyledons</taxon>
        <taxon>Gunneridae</taxon>
        <taxon>Pentapetalae</taxon>
        <taxon>asterids</taxon>
        <taxon>lamiids</taxon>
        <taxon>Solanales</taxon>
        <taxon>Solanaceae</taxon>
        <taxon>Nicotianoideae</taxon>
        <taxon>Nicotianeae</taxon>
        <taxon>Nicotiana</taxon>
    </lineage>
</organism>
<dbReference type="RefSeq" id="XP_016453516.1">
    <property type="nucleotide sequence ID" value="XM_016598030.1"/>
</dbReference>
<dbReference type="PANTHER" id="PTHR47933">
    <property type="entry name" value="PENTATRICOPEPTIDE REPEAT-CONTAINING PROTEIN 1, MITOCHONDRIAL"/>
    <property type="match status" value="1"/>
</dbReference>
<dbReference type="Pfam" id="PF01535">
    <property type="entry name" value="PPR"/>
    <property type="match status" value="2"/>
</dbReference>
<feature type="repeat" description="PPR" evidence="3">
    <location>
        <begin position="346"/>
        <end position="380"/>
    </location>
</feature>
<accession>A0A1S3YMK5</accession>
<dbReference type="PaxDb" id="4097-A0A1S3YMK5"/>
<dbReference type="Pfam" id="PF13041">
    <property type="entry name" value="PPR_2"/>
    <property type="match status" value="2"/>
</dbReference>
<dbReference type="PANTHER" id="PTHR47933:SF11">
    <property type="entry name" value="PENTATRICOPEPTIDE REPEAT-CONTAINING PROTEIN 2"/>
    <property type="match status" value="1"/>
</dbReference>
<name>A0A1S3YMK5_TOBAC</name>
<keyword evidence="2" id="KW-0677">Repeat</keyword>
<feature type="repeat" description="PPR" evidence="3">
    <location>
        <begin position="381"/>
        <end position="415"/>
    </location>
</feature>
<feature type="repeat" description="PPR" evidence="3">
    <location>
        <begin position="239"/>
        <end position="273"/>
    </location>
</feature>
<dbReference type="InterPro" id="IPR002885">
    <property type="entry name" value="PPR_rpt"/>
</dbReference>
<dbReference type="OMA" id="RSERLCC"/>
<feature type="repeat" description="PPR" evidence="3">
    <location>
        <begin position="587"/>
        <end position="621"/>
    </location>
</feature>
<dbReference type="InterPro" id="IPR011990">
    <property type="entry name" value="TPR-like_helical_dom_sf"/>
</dbReference>
<reference evidence="4" key="1">
    <citation type="submission" date="2025-08" db="UniProtKB">
        <authorList>
            <consortium name="RefSeq"/>
        </authorList>
    </citation>
    <scope>IDENTIFICATION</scope>
</reference>
<dbReference type="KEGG" id="nta:107777868"/>
<gene>
    <name evidence="4" type="primary">LOC107777868</name>
</gene>
<feature type="repeat" description="PPR" evidence="3">
    <location>
        <begin position="311"/>
        <end position="345"/>
    </location>
</feature>
<protein>
    <submittedName>
        <fullName evidence="4">Pentatricopeptide repeat-containing protein At3g29290-like</fullName>
    </submittedName>
</protein>
<dbReference type="Gene3D" id="1.25.40.10">
    <property type="entry name" value="Tetratricopeptide repeat domain"/>
    <property type="match status" value="4"/>
</dbReference>
<dbReference type="STRING" id="4097.A0A1S3YMK5"/>
<proteinExistence type="inferred from homology"/>
<feature type="repeat" description="PPR" evidence="3">
    <location>
        <begin position="522"/>
        <end position="556"/>
    </location>
</feature>
<feature type="repeat" description="PPR" evidence="3">
    <location>
        <begin position="416"/>
        <end position="450"/>
    </location>
</feature>
<dbReference type="InterPro" id="IPR051240">
    <property type="entry name" value="Mito_RNA-Proc/Resp"/>
</dbReference>
<comment type="similarity">
    <text evidence="1">Belongs to the PPR family. P subfamily.</text>
</comment>
<dbReference type="SMR" id="A0A1S3YMK5"/>
<feature type="repeat" description="PPR" evidence="3">
    <location>
        <begin position="451"/>
        <end position="485"/>
    </location>
</feature>